<dbReference type="EMBL" id="NIDE01000008">
    <property type="protein sequence ID" value="OWK40465.1"/>
    <property type="molecule type" value="Genomic_DNA"/>
</dbReference>
<dbReference type="AlphaFoldDB" id="A0A225DVX6"/>
<gene>
    <name evidence="1" type="ORF">FRUB_05384</name>
</gene>
<accession>A0A225DVX6</accession>
<dbReference type="InterPro" id="IPR036457">
    <property type="entry name" value="PPM-type-like_dom_sf"/>
</dbReference>
<sequence>MSTRSAWTPPFWRTLTAPKSEAAPDENEDAVAANPDQGRFAVADGATQSAFAGLWARLLVEGYAHAGHAGAAKLTADWLAVRRADWSAAVDGVDVPWFVSERREQGAFAAFLGLSLSIDDRKNGHWFAVGTGDVCVFKMRGGRLRTAWPLTHSSQFNNTPALLGSRGGDCASATGAVTGDWRSGDHLFLMTDALACWFLARLEAAENPCQWLLSLIESPRAEEQYARAVLNLRASGELKDDDTTLMAIRV</sequence>
<evidence type="ECO:0008006" key="3">
    <source>
        <dbReference type="Google" id="ProtNLM"/>
    </source>
</evidence>
<reference evidence="2" key="1">
    <citation type="submission" date="2017-06" db="EMBL/GenBank/DDBJ databases">
        <title>Genome analysis of Fimbriiglobus ruber SP5, the first member of the order Planctomycetales with confirmed chitinolytic capability.</title>
        <authorList>
            <person name="Ravin N.V."/>
            <person name="Rakitin A.L."/>
            <person name="Ivanova A.A."/>
            <person name="Beletsky A.V."/>
            <person name="Kulichevskaya I.S."/>
            <person name="Mardanov A.V."/>
            <person name="Dedysh S.N."/>
        </authorList>
    </citation>
    <scope>NUCLEOTIDE SEQUENCE [LARGE SCALE GENOMIC DNA]</scope>
    <source>
        <strain evidence="2">SP5</strain>
    </source>
</reference>
<keyword evidence="2" id="KW-1185">Reference proteome</keyword>
<dbReference type="Proteomes" id="UP000214646">
    <property type="component" value="Unassembled WGS sequence"/>
</dbReference>
<name>A0A225DVX6_9BACT</name>
<evidence type="ECO:0000313" key="1">
    <source>
        <dbReference type="EMBL" id="OWK40465.1"/>
    </source>
</evidence>
<evidence type="ECO:0000313" key="2">
    <source>
        <dbReference type="Proteomes" id="UP000214646"/>
    </source>
</evidence>
<organism evidence="1 2">
    <name type="scientific">Fimbriiglobus ruber</name>
    <dbReference type="NCBI Taxonomy" id="1908690"/>
    <lineage>
        <taxon>Bacteria</taxon>
        <taxon>Pseudomonadati</taxon>
        <taxon>Planctomycetota</taxon>
        <taxon>Planctomycetia</taxon>
        <taxon>Gemmatales</taxon>
        <taxon>Gemmataceae</taxon>
        <taxon>Fimbriiglobus</taxon>
    </lineage>
</organism>
<dbReference type="OrthoDB" id="264757at2"/>
<protein>
    <recommendedName>
        <fullName evidence="3">Protein phosphatase 2C domain-containing protein</fullName>
    </recommendedName>
</protein>
<dbReference type="SUPFAM" id="SSF81606">
    <property type="entry name" value="PP2C-like"/>
    <property type="match status" value="1"/>
</dbReference>
<dbReference type="RefSeq" id="WP_088256371.1">
    <property type="nucleotide sequence ID" value="NZ_NIDE01000008.1"/>
</dbReference>
<proteinExistence type="predicted"/>
<comment type="caution">
    <text evidence="1">The sequence shown here is derived from an EMBL/GenBank/DDBJ whole genome shotgun (WGS) entry which is preliminary data.</text>
</comment>